<dbReference type="Proteomes" id="UP001497457">
    <property type="component" value="Chromosome 2b"/>
</dbReference>
<keyword evidence="3" id="KW-1185">Reference proteome</keyword>
<dbReference type="PANTHER" id="PTHR35828">
    <property type="entry name" value="OS08G0203800 PROTEIN-RELATED"/>
    <property type="match status" value="1"/>
</dbReference>
<sequence>MEAQAASWLPLDLLLEVLARSDPVTISRGAATCKLLRRHVTAAEFLGRLLRCRAGPDSGDRFLAAGLFYRRPVKTTPMSIPVAPGPSRPAPPTCCWPPTRCRSARRLSPPSAGGGCGWWGPATIAPDLPVLLRRNAERVQPFPVVLGGGAYWLYREHAATPTRDYHMVALDAATGQARSIAVPGVCIRKPLALGACRDLILASVGGELSLVVAEFTAIVVWMVREDGAGAGWWERSVLVGTDTILRSVEALLPPIACQSVEFEWFGQRSGNLVFQMHGVGLVVLNLRTKRVYQLETSARKMSFDLLWPYELDLLSLIALLPADRL</sequence>
<protein>
    <recommendedName>
        <fullName evidence="1">DUF7595 domain-containing protein</fullName>
    </recommendedName>
</protein>
<dbReference type="EMBL" id="OZ075112">
    <property type="protein sequence ID" value="CAL4968588.1"/>
    <property type="molecule type" value="Genomic_DNA"/>
</dbReference>
<accession>A0ABC8ZZP0</accession>
<name>A0ABC8ZZP0_9POAL</name>
<dbReference type="InterPro" id="IPR036047">
    <property type="entry name" value="F-box-like_dom_sf"/>
</dbReference>
<reference evidence="2" key="1">
    <citation type="submission" date="2024-10" db="EMBL/GenBank/DDBJ databases">
        <authorList>
            <person name="Ryan C."/>
        </authorList>
    </citation>
    <scope>NUCLEOTIDE SEQUENCE [LARGE SCALE GENOMIC DNA]</scope>
</reference>
<dbReference type="Pfam" id="PF24523">
    <property type="entry name" value="DUF7595"/>
    <property type="match status" value="1"/>
</dbReference>
<dbReference type="InterPro" id="IPR056016">
    <property type="entry name" value="DUF7595"/>
</dbReference>
<dbReference type="AlphaFoldDB" id="A0ABC8ZZP0"/>
<evidence type="ECO:0000259" key="1">
    <source>
        <dbReference type="Pfam" id="PF24523"/>
    </source>
</evidence>
<dbReference type="SUPFAM" id="SSF81383">
    <property type="entry name" value="F-box domain"/>
    <property type="match status" value="1"/>
</dbReference>
<gene>
    <name evidence="2" type="ORF">URODEC1_LOCUS49118</name>
</gene>
<feature type="domain" description="DUF7595" evidence="1">
    <location>
        <begin position="119"/>
        <end position="317"/>
    </location>
</feature>
<evidence type="ECO:0000313" key="3">
    <source>
        <dbReference type="Proteomes" id="UP001497457"/>
    </source>
</evidence>
<organism evidence="2 3">
    <name type="scientific">Urochloa decumbens</name>
    <dbReference type="NCBI Taxonomy" id="240449"/>
    <lineage>
        <taxon>Eukaryota</taxon>
        <taxon>Viridiplantae</taxon>
        <taxon>Streptophyta</taxon>
        <taxon>Embryophyta</taxon>
        <taxon>Tracheophyta</taxon>
        <taxon>Spermatophyta</taxon>
        <taxon>Magnoliopsida</taxon>
        <taxon>Liliopsida</taxon>
        <taxon>Poales</taxon>
        <taxon>Poaceae</taxon>
        <taxon>PACMAD clade</taxon>
        <taxon>Panicoideae</taxon>
        <taxon>Panicodae</taxon>
        <taxon>Paniceae</taxon>
        <taxon>Melinidinae</taxon>
        <taxon>Urochloa</taxon>
    </lineage>
</organism>
<proteinExistence type="predicted"/>
<evidence type="ECO:0000313" key="2">
    <source>
        <dbReference type="EMBL" id="CAL4968588.1"/>
    </source>
</evidence>